<organism evidence="1 2">
    <name type="scientific">Bacillus pseudomycoides</name>
    <dbReference type="NCBI Taxonomy" id="64104"/>
    <lineage>
        <taxon>Bacteria</taxon>
        <taxon>Bacillati</taxon>
        <taxon>Bacillota</taxon>
        <taxon>Bacilli</taxon>
        <taxon>Bacillales</taxon>
        <taxon>Bacillaceae</taxon>
        <taxon>Bacillus</taxon>
        <taxon>Bacillus cereus group</taxon>
    </lineage>
</organism>
<dbReference type="SUPFAM" id="SSF69322">
    <property type="entry name" value="Tricorn protease domain 2"/>
    <property type="match status" value="1"/>
</dbReference>
<gene>
    <name evidence="1" type="ORF">CON65_15970</name>
</gene>
<proteinExistence type="predicted"/>
<dbReference type="EMBL" id="NVOR01000057">
    <property type="protein sequence ID" value="PED81683.1"/>
    <property type="molecule type" value="Genomic_DNA"/>
</dbReference>
<dbReference type="AlphaFoldDB" id="A0AA91ZTJ0"/>
<reference evidence="1 2" key="1">
    <citation type="submission" date="2017-09" db="EMBL/GenBank/DDBJ databases">
        <title>Large-scale bioinformatics analysis of Bacillus genomes uncovers conserved roles of natural products in bacterial physiology.</title>
        <authorList>
            <consortium name="Agbiome Team Llc"/>
            <person name="Bleich R.M."/>
            <person name="Grubbs K.J."/>
            <person name="Santa Maria K.C."/>
            <person name="Allen S.E."/>
            <person name="Farag S."/>
            <person name="Shank E.A."/>
            <person name="Bowers A."/>
        </authorList>
    </citation>
    <scope>NUCLEOTIDE SEQUENCE [LARGE SCALE GENOMIC DNA]</scope>
    <source>
        <strain evidence="1 2">AFS092012</strain>
    </source>
</reference>
<evidence type="ECO:0000313" key="2">
    <source>
        <dbReference type="Proteomes" id="UP000221020"/>
    </source>
</evidence>
<name>A0AA91ZTJ0_9BACI</name>
<protein>
    <submittedName>
        <fullName evidence="1">Uncharacterized protein</fullName>
    </submittedName>
</protein>
<accession>A0AA91ZTJ0</accession>
<comment type="caution">
    <text evidence="1">The sequence shown here is derived from an EMBL/GenBank/DDBJ whole genome shotgun (WGS) entry which is preliminary data.</text>
</comment>
<evidence type="ECO:0000313" key="1">
    <source>
        <dbReference type="EMBL" id="PED81683.1"/>
    </source>
</evidence>
<dbReference type="RefSeq" id="WP_097894694.1">
    <property type="nucleotide sequence ID" value="NZ_NVOR01000057.1"/>
</dbReference>
<sequence length="322" mass="35757">MASGFDLLGNSTGMVAGTSVGVINGVLFTDTKIIFINGTTEITSYDKETYQLVKKITTEPLNGGAYYIAGNSKYFAIISHNSSAQESILIYDENLNKLVQESGNGQYFNQVIFEDNYCYIQKGTHGGSNNRILKYLLPSFTLVASTTGEYGIANSANPFVDKDFLYMLAPNNTKEIRKYLKSNLSLVSSYSNLPDYSKWVFATDNYIYVVSYLLSGVPGTTYRLDKSLKEMTRISDPVLYVSKGCYYTKRTENVINTGTQYALACVDELSGNVLRNVRIISDMKVVGDYTKKNSAPTFFSGQNDANLKGMYIEIKDFGGDFL</sequence>
<dbReference type="Proteomes" id="UP000221020">
    <property type="component" value="Unassembled WGS sequence"/>
</dbReference>